<name>A0A8K1K7B5_9DIPT</name>
<geneLocation type="mitochondrion" evidence="14"/>
<comment type="similarity">
    <text evidence="2 12">Belongs to the ATPase protein 8 family.</text>
</comment>
<keyword evidence="6 12" id="KW-0812">Transmembrane</keyword>
<comment type="subunit">
    <text evidence="3">F-type ATPases have 2 components, CF(1) - the catalytic core - and CF(0) - the membrane proton channel.</text>
</comment>
<keyword evidence="11 13" id="KW-0472">Membrane</keyword>
<evidence type="ECO:0000256" key="4">
    <source>
        <dbReference type="ARBA" id="ARBA00022448"/>
    </source>
</evidence>
<evidence type="ECO:0000256" key="9">
    <source>
        <dbReference type="ARBA" id="ARBA00023065"/>
    </source>
</evidence>
<evidence type="ECO:0000256" key="13">
    <source>
        <dbReference type="SAM" id="Phobius"/>
    </source>
</evidence>
<keyword evidence="9 12" id="KW-0406">Ion transport</keyword>
<keyword evidence="5 12" id="KW-0138">CF(0)</keyword>
<evidence type="ECO:0000256" key="2">
    <source>
        <dbReference type="ARBA" id="ARBA00008892"/>
    </source>
</evidence>
<evidence type="ECO:0000256" key="10">
    <source>
        <dbReference type="ARBA" id="ARBA00023128"/>
    </source>
</evidence>
<organism evidence="14">
    <name type="scientific">Propsilocerus akamusi</name>
    <dbReference type="NCBI Taxonomy" id="903466"/>
    <lineage>
        <taxon>Eukaryota</taxon>
        <taxon>Metazoa</taxon>
        <taxon>Ecdysozoa</taxon>
        <taxon>Arthropoda</taxon>
        <taxon>Hexapoda</taxon>
        <taxon>Insecta</taxon>
        <taxon>Pterygota</taxon>
        <taxon>Neoptera</taxon>
        <taxon>Endopterygota</taxon>
        <taxon>Diptera</taxon>
        <taxon>Nematocera</taxon>
        <taxon>Chironomoidea</taxon>
        <taxon>Chironomidae</taxon>
        <taxon>Propsilocerus</taxon>
    </lineage>
</organism>
<dbReference type="AlphaFoldDB" id="A0A8K1K7B5"/>
<evidence type="ECO:0000256" key="3">
    <source>
        <dbReference type="ARBA" id="ARBA00011291"/>
    </source>
</evidence>
<dbReference type="GeneID" id="68679660"/>
<comment type="subcellular location">
    <subcellularLocation>
        <location evidence="1 12">Mitochondrion membrane</location>
        <topology evidence="1 12">Single-pass membrane protein</topology>
    </subcellularLocation>
</comment>
<accession>A0A8K1K7B5</accession>
<reference evidence="14" key="1">
    <citation type="submission" date="2021-03" db="EMBL/GenBank/DDBJ databases">
        <title>Mitogenomes provide new insights into the evolutionary history of #Prodiamesinae (Diptera: Chironomidae)#.</title>
        <authorList>
            <person name="Lin X.-L."/>
            <person name="Zhao Y.-M."/>
            <person name="Yan L.-P."/>
            <person name="Bu W.-J."/>
            <person name="Wang X.-H."/>
            <person name="Zheng C.-G."/>
        </authorList>
    </citation>
    <scope>NUCLEOTIDE SEQUENCE</scope>
</reference>
<dbReference type="GO" id="GO:0015986">
    <property type="term" value="P:proton motive force-driven ATP synthesis"/>
    <property type="evidence" value="ECO:0007669"/>
    <property type="project" value="InterPro"/>
</dbReference>
<protein>
    <recommendedName>
        <fullName evidence="12">ATP synthase complex subunit 8</fullName>
    </recommendedName>
</protein>
<evidence type="ECO:0000313" key="14">
    <source>
        <dbReference type="EMBL" id="UDD74631.1"/>
    </source>
</evidence>
<evidence type="ECO:0000256" key="12">
    <source>
        <dbReference type="RuleBase" id="RU003661"/>
    </source>
</evidence>
<sequence>MPQMAPISWLILFVFFVFIMILFNILNYYCFFIKNNSQPLEKKALNNKINLNWKW</sequence>
<evidence type="ECO:0000256" key="5">
    <source>
        <dbReference type="ARBA" id="ARBA00022547"/>
    </source>
</evidence>
<dbReference type="GO" id="GO:0031966">
    <property type="term" value="C:mitochondrial membrane"/>
    <property type="evidence" value="ECO:0007669"/>
    <property type="project" value="UniProtKB-SubCell"/>
</dbReference>
<evidence type="ECO:0000256" key="8">
    <source>
        <dbReference type="ARBA" id="ARBA00022989"/>
    </source>
</evidence>
<evidence type="ECO:0000256" key="6">
    <source>
        <dbReference type="ARBA" id="ARBA00022692"/>
    </source>
</evidence>
<keyword evidence="8 13" id="KW-1133">Transmembrane helix</keyword>
<evidence type="ECO:0000256" key="1">
    <source>
        <dbReference type="ARBA" id="ARBA00004304"/>
    </source>
</evidence>
<evidence type="ECO:0000256" key="7">
    <source>
        <dbReference type="ARBA" id="ARBA00022781"/>
    </source>
</evidence>
<dbReference type="RefSeq" id="YP_010225754.1">
    <property type="nucleotide sequence ID" value="NC_059035.1"/>
</dbReference>
<dbReference type="CTD" id="4509"/>
<evidence type="ECO:0000256" key="11">
    <source>
        <dbReference type="ARBA" id="ARBA00023136"/>
    </source>
</evidence>
<feature type="transmembrane region" description="Helical" evidence="13">
    <location>
        <begin position="6"/>
        <end position="33"/>
    </location>
</feature>
<keyword evidence="4 12" id="KW-0813">Transport</keyword>
<keyword evidence="7 12" id="KW-0375">Hydrogen ion transport</keyword>
<proteinExistence type="inferred from homology"/>
<dbReference type="GO" id="GO:0015078">
    <property type="term" value="F:proton transmembrane transporter activity"/>
    <property type="evidence" value="ECO:0007669"/>
    <property type="project" value="InterPro"/>
</dbReference>
<dbReference type="Pfam" id="PF00895">
    <property type="entry name" value="ATP-synt_8"/>
    <property type="match status" value="1"/>
</dbReference>
<dbReference type="EMBL" id="MW846253">
    <property type="protein sequence ID" value="UDD74631.1"/>
    <property type="molecule type" value="Genomic_DNA"/>
</dbReference>
<dbReference type="InterPro" id="IPR001421">
    <property type="entry name" value="ATP8_metazoa"/>
</dbReference>
<gene>
    <name evidence="14" type="primary">ATP8</name>
</gene>
<keyword evidence="10 12" id="KW-0496">Mitochondrion</keyword>
<dbReference type="GO" id="GO:0045259">
    <property type="term" value="C:proton-transporting ATP synthase complex"/>
    <property type="evidence" value="ECO:0007669"/>
    <property type="project" value="UniProtKB-KW"/>
</dbReference>